<dbReference type="EMBL" id="CP121694">
    <property type="protein sequence ID" value="WRO21652.1"/>
    <property type="molecule type" value="Genomic_DNA"/>
</dbReference>
<name>A0AAU0UN98_9FIRM</name>
<dbReference type="KEGG" id="dbc:MFMK1_001462"/>
<keyword evidence="1" id="KW-0732">Signal</keyword>
<evidence type="ECO:0000256" key="1">
    <source>
        <dbReference type="SAM" id="SignalP"/>
    </source>
</evidence>
<organism evidence="2 3">
    <name type="scientific">Metallumcola ferriviriculae</name>
    <dbReference type="NCBI Taxonomy" id="3039180"/>
    <lineage>
        <taxon>Bacteria</taxon>
        <taxon>Bacillati</taxon>
        <taxon>Bacillota</taxon>
        <taxon>Clostridia</taxon>
        <taxon>Neomoorellales</taxon>
        <taxon>Desulfitibacteraceae</taxon>
        <taxon>Metallumcola</taxon>
    </lineage>
</organism>
<evidence type="ECO:0000313" key="2">
    <source>
        <dbReference type="EMBL" id="WRO21652.1"/>
    </source>
</evidence>
<keyword evidence="3" id="KW-1185">Reference proteome</keyword>
<accession>A0AAU0UN98</accession>
<proteinExistence type="predicted"/>
<feature type="chain" id="PRO_5043535341" evidence="1">
    <location>
        <begin position="22"/>
        <end position="45"/>
    </location>
</feature>
<feature type="signal peptide" evidence="1">
    <location>
        <begin position="1"/>
        <end position="21"/>
    </location>
</feature>
<evidence type="ECO:0000313" key="3">
    <source>
        <dbReference type="Proteomes" id="UP001329915"/>
    </source>
</evidence>
<dbReference type="Proteomes" id="UP001329915">
    <property type="component" value="Chromosome"/>
</dbReference>
<dbReference type="AlphaFoldDB" id="A0AAU0UN98"/>
<gene>
    <name evidence="2" type="ORF">MFMK1_001462</name>
</gene>
<sequence length="45" mass="4742">MKLISVILLMGGALANALSSAAQVELNFLPLTPEAIWKQKGGSMQ</sequence>
<dbReference type="RefSeq" id="WP_366924484.1">
    <property type="nucleotide sequence ID" value="NZ_CP121694.1"/>
</dbReference>
<reference evidence="2 3" key="1">
    <citation type="submission" date="2023-04" db="EMBL/GenBank/DDBJ databases">
        <authorList>
            <person name="Hsu D."/>
        </authorList>
    </citation>
    <scope>NUCLEOTIDE SEQUENCE [LARGE SCALE GENOMIC DNA]</scope>
    <source>
        <strain evidence="2 3">MK1</strain>
    </source>
</reference>
<protein>
    <submittedName>
        <fullName evidence="2">Uncharacterized protein</fullName>
    </submittedName>
</protein>